<keyword evidence="4" id="KW-0223">Dioxygenase</keyword>
<dbReference type="Pfam" id="PF04444">
    <property type="entry name" value="Dioxygenase_N"/>
    <property type="match status" value="1"/>
</dbReference>
<dbReference type="PANTHER" id="PTHR33711">
    <property type="entry name" value="DIOXYGENASE, PUTATIVE (AFU_ORTHOLOGUE AFUA_2G02910)-RELATED"/>
    <property type="match status" value="1"/>
</dbReference>
<dbReference type="Gene3D" id="2.60.130.10">
    <property type="entry name" value="Aromatic compound dioxygenase"/>
    <property type="match status" value="1"/>
</dbReference>
<evidence type="ECO:0000313" key="12">
    <source>
        <dbReference type="Proteomes" id="UP000663877"/>
    </source>
</evidence>
<sequence length="315" mass="35473">MSTDNYVVSNTSPQLTDLTVDNITKNIKLVNSQTPNPRLKFLMEKLADHLHDYIRETKLTTEEWTETIQFLTKCGQISNDVRQEFILLNDILGVSVLVDALNNPKPSNATESTVLGPFYTDDAEDVVNGESIASPGKGEICLVLATIKDTKGKPIHGAKIDVWETDGNGLYDNQYKNRDKPDMRGRLTTNKDGEFYFKCVKPVSYAVPIDGPVGKLLGKLNRQAYRPAHIHFRIWIPEGDYTDLVTALYLQDDPYITCDAVFGVKKNLIVDIGKVEDTAIAKKYDVDEQDWLIRYDFVMTTTDETQALLSISEQN</sequence>
<dbReference type="CDD" id="cd03461">
    <property type="entry name" value="1_2-HQD"/>
    <property type="match status" value="1"/>
</dbReference>
<comment type="cofactor">
    <cofactor evidence="1">
        <name>Fe(3+)</name>
        <dbReference type="ChEBI" id="CHEBI:29034"/>
    </cofactor>
</comment>
<evidence type="ECO:0000256" key="6">
    <source>
        <dbReference type="ARBA" id="ARBA00023004"/>
    </source>
</evidence>
<dbReference type="SUPFAM" id="SSF49482">
    <property type="entry name" value="Aromatic compound dioxygenase"/>
    <property type="match status" value="1"/>
</dbReference>
<accession>A0A813VPP0</accession>
<evidence type="ECO:0000256" key="5">
    <source>
        <dbReference type="ARBA" id="ARBA00023002"/>
    </source>
</evidence>
<evidence type="ECO:0000313" key="11">
    <source>
        <dbReference type="Proteomes" id="UP000663832"/>
    </source>
</evidence>
<dbReference type="EMBL" id="CAJNOI010000021">
    <property type="protein sequence ID" value="CAF0839611.1"/>
    <property type="molecule type" value="Genomic_DNA"/>
</dbReference>
<evidence type="ECO:0000313" key="9">
    <source>
        <dbReference type="EMBL" id="CAF0839611.1"/>
    </source>
</evidence>
<proteinExistence type="inferred from homology"/>
<dbReference type="Proteomes" id="UP000663877">
    <property type="component" value="Unassembled WGS sequence"/>
</dbReference>
<keyword evidence="3" id="KW-0479">Metal-binding</keyword>
<evidence type="ECO:0000256" key="3">
    <source>
        <dbReference type="ARBA" id="ARBA00022723"/>
    </source>
</evidence>
<evidence type="ECO:0000256" key="4">
    <source>
        <dbReference type="ARBA" id="ARBA00022964"/>
    </source>
</evidence>
<dbReference type="OrthoDB" id="45055at2759"/>
<dbReference type="Pfam" id="PF00775">
    <property type="entry name" value="Dioxygenase_C"/>
    <property type="match status" value="1"/>
</dbReference>
<dbReference type="GO" id="GO:0018576">
    <property type="term" value="F:catechol 1,2-dioxygenase activity"/>
    <property type="evidence" value="ECO:0007669"/>
    <property type="project" value="InterPro"/>
</dbReference>
<gene>
    <name evidence="9" type="ORF">BJG266_LOCUS7241</name>
    <name evidence="10" type="ORF">QVE165_LOCUS21588</name>
</gene>
<comment type="caution">
    <text evidence="9">The sequence shown here is derived from an EMBL/GenBank/DDBJ whole genome shotgun (WGS) entry which is preliminary data.</text>
</comment>
<protein>
    <submittedName>
        <fullName evidence="9">Uncharacterized protein</fullName>
    </submittedName>
</protein>
<name>A0A813VPP0_9BILA</name>
<dbReference type="PANTHER" id="PTHR33711:SF7">
    <property type="entry name" value="INTRADIOL RING-CLEAVAGE DIOXYGENASES DOMAIN-CONTAINING PROTEIN-RELATED"/>
    <property type="match status" value="1"/>
</dbReference>
<dbReference type="EMBL" id="CAJNOM010000139">
    <property type="protein sequence ID" value="CAF1124593.1"/>
    <property type="molecule type" value="Genomic_DNA"/>
</dbReference>
<keyword evidence="5" id="KW-0560">Oxidoreductase</keyword>
<dbReference type="InterPro" id="IPR000627">
    <property type="entry name" value="Intradiol_dOase_C"/>
</dbReference>
<organism evidence="9 12">
    <name type="scientific">Adineta steineri</name>
    <dbReference type="NCBI Taxonomy" id="433720"/>
    <lineage>
        <taxon>Eukaryota</taxon>
        <taxon>Metazoa</taxon>
        <taxon>Spiralia</taxon>
        <taxon>Gnathifera</taxon>
        <taxon>Rotifera</taxon>
        <taxon>Eurotatoria</taxon>
        <taxon>Bdelloidea</taxon>
        <taxon>Adinetida</taxon>
        <taxon>Adinetidae</taxon>
        <taxon>Adineta</taxon>
    </lineage>
</organism>
<dbReference type="InterPro" id="IPR050770">
    <property type="entry name" value="Intradiol_RC_Dioxygenase"/>
</dbReference>
<keyword evidence="6" id="KW-0408">Iron</keyword>
<dbReference type="GO" id="GO:0009712">
    <property type="term" value="P:catechol-containing compound metabolic process"/>
    <property type="evidence" value="ECO:0007669"/>
    <property type="project" value="InterPro"/>
</dbReference>
<feature type="domain" description="Catechol dioxygenase N-terminal" evidence="8">
    <location>
        <begin position="36"/>
        <end position="110"/>
    </location>
</feature>
<dbReference type="GO" id="GO:0008199">
    <property type="term" value="F:ferric iron binding"/>
    <property type="evidence" value="ECO:0007669"/>
    <property type="project" value="InterPro"/>
</dbReference>
<evidence type="ECO:0000313" key="10">
    <source>
        <dbReference type="EMBL" id="CAF1124593.1"/>
    </source>
</evidence>
<evidence type="ECO:0000259" key="7">
    <source>
        <dbReference type="Pfam" id="PF00775"/>
    </source>
</evidence>
<dbReference type="Proteomes" id="UP000663832">
    <property type="component" value="Unassembled WGS sequence"/>
</dbReference>
<reference evidence="9" key="1">
    <citation type="submission" date="2021-02" db="EMBL/GenBank/DDBJ databases">
        <authorList>
            <person name="Nowell W R."/>
        </authorList>
    </citation>
    <scope>NUCLEOTIDE SEQUENCE</scope>
</reference>
<evidence type="ECO:0000256" key="2">
    <source>
        <dbReference type="ARBA" id="ARBA00007825"/>
    </source>
</evidence>
<feature type="domain" description="Intradiol ring-cleavage dioxygenases" evidence="7">
    <location>
        <begin position="136"/>
        <end position="299"/>
    </location>
</feature>
<dbReference type="AlphaFoldDB" id="A0A813VPP0"/>
<evidence type="ECO:0000259" key="8">
    <source>
        <dbReference type="Pfam" id="PF04444"/>
    </source>
</evidence>
<dbReference type="InterPro" id="IPR007535">
    <property type="entry name" value="Catechol_dOase_N"/>
</dbReference>
<keyword evidence="11" id="KW-1185">Reference proteome</keyword>
<evidence type="ECO:0000256" key="1">
    <source>
        <dbReference type="ARBA" id="ARBA00001965"/>
    </source>
</evidence>
<dbReference type="InterPro" id="IPR015889">
    <property type="entry name" value="Intradiol_dOase_core"/>
</dbReference>
<comment type="similarity">
    <text evidence="2">Belongs to the intradiol ring-cleavage dioxygenase family.</text>
</comment>
<dbReference type="InterPro" id="IPR039390">
    <property type="entry name" value="1_2-HQD/HQD"/>
</dbReference>